<accession>A0A7K1LIK6</accession>
<protein>
    <submittedName>
        <fullName evidence="3">Adenylate/guanylate cyclase domain-containing protein</fullName>
    </submittedName>
</protein>
<organism evidence="3 4">
    <name type="scientific">Rothia koreensis</name>
    <dbReference type="NCBI Taxonomy" id="592378"/>
    <lineage>
        <taxon>Bacteria</taxon>
        <taxon>Bacillati</taxon>
        <taxon>Actinomycetota</taxon>
        <taxon>Actinomycetes</taxon>
        <taxon>Micrococcales</taxon>
        <taxon>Micrococcaceae</taxon>
        <taxon>Rothia</taxon>
    </lineage>
</organism>
<evidence type="ECO:0000256" key="1">
    <source>
        <dbReference type="SAM" id="MobiDB-lite"/>
    </source>
</evidence>
<dbReference type="CDD" id="cd07302">
    <property type="entry name" value="CHD"/>
    <property type="match status" value="1"/>
</dbReference>
<feature type="domain" description="Guanylate cyclase" evidence="2">
    <location>
        <begin position="225"/>
        <end position="334"/>
    </location>
</feature>
<dbReference type="InterPro" id="IPR029787">
    <property type="entry name" value="Nucleotide_cyclase"/>
</dbReference>
<dbReference type="EMBL" id="WOGT01000003">
    <property type="protein sequence ID" value="MUN54998.1"/>
    <property type="molecule type" value="Genomic_DNA"/>
</dbReference>
<sequence>MSQGRWSTLVPQEEPEGNPVYTGPQTSQLNLQNPAQFNLYKSDDAKAAVGALERALLGENRSMTRREAARGGDVSLLSARKIWRALGMPNLKDEDVYFTSADSEALGTVSAMVRSGHVTEDGILSIVRSVGQMMDRMVAWQVEALVEDMVAHQGMSDAEARRELLNVLPELLNELEDLMRYGYRRQLNAAVVRLALKAEKPVVGNDDAVSDDAVSDYRALPLVRGIGFADLVSFTSLSRQMSEKTLASLVQHFEQRCAEVVAVGGGRIIKTVGDEVLFMTESPEAGARISLTLSQIIREDPNLPEARVAFVWGRILPRLGDVYGPTVNLASRLVALAEPGSVMTDASTANVLEGDERFVMNPQGVRNVRGFGDVRPVSLAPGVGTELEIDFE</sequence>
<evidence type="ECO:0000259" key="2">
    <source>
        <dbReference type="PROSITE" id="PS50125"/>
    </source>
</evidence>
<dbReference type="OrthoDB" id="310836at2"/>
<dbReference type="Proteomes" id="UP000462152">
    <property type="component" value="Unassembled WGS sequence"/>
</dbReference>
<reference evidence="3 4" key="1">
    <citation type="submission" date="2019-12" db="EMBL/GenBank/DDBJ databases">
        <authorList>
            <person name="Li J."/>
            <person name="Shi Y."/>
            <person name="Xu G."/>
            <person name="Xiao D."/>
            <person name="Ran X."/>
        </authorList>
    </citation>
    <scope>NUCLEOTIDE SEQUENCE [LARGE SCALE GENOMIC DNA]</scope>
    <source>
        <strain evidence="3 4">JCM 15915</strain>
    </source>
</reference>
<comment type="caution">
    <text evidence="3">The sequence shown here is derived from an EMBL/GenBank/DDBJ whole genome shotgun (WGS) entry which is preliminary data.</text>
</comment>
<evidence type="ECO:0000313" key="4">
    <source>
        <dbReference type="Proteomes" id="UP000462152"/>
    </source>
</evidence>
<proteinExistence type="predicted"/>
<feature type="region of interest" description="Disordered" evidence="1">
    <location>
        <begin position="1"/>
        <end position="23"/>
    </location>
</feature>
<feature type="compositionally biased region" description="Polar residues" evidence="1">
    <location>
        <begin position="1"/>
        <end position="10"/>
    </location>
</feature>
<dbReference type="PROSITE" id="PS50125">
    <property type="entry name" value="GUANYLATE_CYCLASE_2"/>
    <property type="match status" value="1"/>
</dbReference>
<dbReference type="InterPro" id="IPR001054">
    <property type="entry name" value="A/G_cyclase"/>
</dbReference>
<dbReference type="GO" id="GO:0035556">
    <property type="term" value="P:intracellular signal transduction"/>
    <property type="evidence" value="ECO:0007669"/>
    <property type="project" value="InterPro"/>
</dbReference>
<dbReference type="SUPFAM" id="SSF55073">
    <property type="entry name" value="Nucleotide cyclase"/>
    <property type="match status" value="1"/>
</dbReference>
<dbReference type="AlphaFoldDB" id="A0A7K1LIK6"/>
<dbReference type="GO" id="GO:0009190">
    <property type="term" value="P:cyclic nucleotide biosynthetic process"/>
    <property type="evidence" value="ECO:0007669"/>
    <property type="project" value="InterPro"/>
</dbReference>
<evidence type="ECO:0000313" key="3">
    <source>
        <dbReference type="EMBL" id="MUN54998.1"/>
    </source>
</evidence>
<keyword evidence="4" id="KW-1185">Reference proteome</keyword>
<dbReference type="Gene3D" id="3.30.70.1230">
    <property type="entry name" value="Nucleotide cyclase"/>
    <property type="match status" value="1"/>
</dbReference>
<gene>
    <name evidence="3" type="ORF">GMA10_07200</name>
</gene>
<name>A0A7K1LIK6_9MICC</name>
<dbReference type="Pfam" id="PF00211">
    <property type="entry name" value="Guanylate_cyc"/>
    <property type="match status" value="1"/>
</dbReference>
<dbReference type="SMART" id="SM00044">
    <property type="entry name" value="CYCc"/>
    <property type="match status" value="1"/>
</dbReference>
<dbReference type="GO" id="GO:0004016">
    <property type="term" value="F:adenylate cyclase activity"/>
    <property type="evidence" value="ECO:0007669"/>
    <property type="project" value="UniProtKB-ARBA"/>
</dbReference>